<evidence type="ECO:0000313" key="1">
    <source>
        <dbReference type="EMBL" id="PYC28966.1"/>
    </source>
</evidence>
<organism evidence="1 2">
    <name type="scientific">Pseudomonas protegens</name>
    <dbReference type="NCBI Taxonomy" id="380021"/>
    <lineage>
        <taxon>Bacteria</taxon>
        <taxon>Pseudomonadati</taxon>
        <taxon>Pseudomonadota</taxon>
        <taxon>Gammaproteobacteria</taxon>
        <taxon>Pseudomonadales</taxon>
        <taxon>Pseudomonadaceae</taxon>
        <taxon>Pseudomonas</taxon>
    </lineage>
</organism>
<name>A0A9Q6N6E2_9PSED</name>
<reference evidence="1 2" key="1">
    <citation type="submission" date="2018-06" db="EMBL/GenBank/DDBJ databases">
        <title>Pseudomonas diversity within urban Lake Michigan freshwaters.</title>
        <authorList>
            <person name="Batrich M."/>
            <person name="Hatzopoulos T."/>
            <person name="Putonti C."/>
        </authorList>
    </citation>
    <scope>NUCLEOTIDE SEQUENCE [LARGE SCALE GENOMIC DNA]</scope>
    <source>
        <strain evidence="1 2">MB-090624</strain>
    </source>
</reference>
<dbReference type="EMBL" id="QJRN01000033">
    <property type="protein sequence ID" value="PYC28966.1"/>
    <property type="molecule type" value="Genomic_DNA"/>
</dbReference>
<comment type="caution">
    <text evidence="1">The sequence shown here is derived from an EMBL/GenBank/DDBJ whole genome shotgun (WGS) entry which is preliminary data.</text>
</comment>
<sequence>MRRGQLGMDAELAAIRPWMACGGVPPEQCRREGTPSLGEAPDAGAESLWLLWALSKVTRCKSGTDSGRDRSNGYVLGWRIGYRDNPHEIHRQVWRGLRPRAQPRCARQRLQVSTVRAIRKLAGLI</sequence>
<dbReference type="AlphaFoldDB" id="A0A9Q6N6E2"/>
<gene>
    <name evidence="1" type="ORF">DMX08_30195</name>
</gene>
<evidence type="ECO:0000313" key="2">
    <source>
        <dbReference type="Proteomes" id="UP000248188"/>
    </source>
</evidence>
<protein>
    <submittedName>
        <fullName evidence="1">Uncharacterized protein</fullName>
    </submittedName>
</protein>
<accession>A0A9Q6N6E2</accession>
<proteinExistence type="predicted"/>
<dbReference type="Proteomes" id="UP000248188">
    <property type="component" value="Unassembled WGS sequence"/>
</dbReference>